<sequence length="61" mass="7199">MARFGYYEVAIAISGAQAMTSIGKQRPDLIEEMKRQENKVKCFFQTRTHCEFRQKKQARSR</sequence>
<proteinExistence type="predicted"/>
<keyword evidence="2" id="KW-1185">Reference proteome</keyword>
<accession>A0AC61RYD9</accession>
<name>A0AC61RYD9_9FIRM</name>
<gene>
    <name evidence="1" type="ORF">E5329_07975</name>
</gene>
<reference evidence="1" key="1">
    <citation type="submission" date="2019-04" db="EMBL/GenBank/DDBJ databases">
        <title>Microbes associate with the intestines of laboratory mice.</title>
        <authorList>
            <person name="Navarre W."/>
            <person name="Wong E."/>
            <person name="Huang K."/>
            <person name="Tropini C."/>
            <person name="Ng K."/>
            <person name="Yu B."/>
        </authorList>
    </citation>
    <scope>NUCLEOTIDE SEQUENCE</scope>
    <source>
        <strain evidence="1">NM01_1-7b</strain>
    </source>
</reference>
<dbReference type="EMBL" id="SRYA01000013">
    <property type="protein sequence ID" value="TGY96699.1"/>
    <property type="molecule type" value="Genomic_DNA"/>
</dbReference>
<evidence type="ECO:0000313" key="1">
    <source>
        <dbReference type="EMBL" id="TGY96699.1"/>
    </source>
</evidence>
<dbReference type="Proteomes" id="UP000304953">
    <property type="component" value="Unassembled WGS sequence"/>
</dbReference>
<evidence type="ECO:0000313" key="2">
    <source>
        <dbReference type="Proteomes" id="UP000304953"/>
    </source>
</evidence>
<organism evidence="1 2">
    <name type="scientific">Petralouisia muris</name>
    <dbReference type="NCBI Taxonomy" id="3032872"/>
    <lineage>
        <taxon>Bacteria</taxon>
        <taxon>Bacillati</taxon>
        <taxon>Bacillota</taxon>
        <taxon>Clostridia</taxon>
        <taxon>Lachnospirales</taxon>
        <taxon>Lachnospiraceae</taxon>
        <taxon>Petralouisia</taxon>
    </lineage>
</organism>
<comment type="caution">
    <text evidence="1">The sequence shown here is derived from an EMBL/GenBank/DDBJ whole genome shotgun (WGS) entry which is preliminary data.</text>
</comment>
<protein>
    <submittedName>
        <fullName evidence="1">Uncharacterized protein</fullName>
    </submittedName>
</protein>